<dbReference type="InterPro" id="IPR036388">
    <property type="entry name" value="WH-like_DNA-bd_sf"/>
</dbReference>
<sequence>MNDSAQIETTDGEESTSLYQRILNDIRGKIVSGAWAPGYRIPFEHELTVQYDCSRMTVNKALSQLAAAGLIERRRRSGSFVRSPRSQAAVLEITDIRIEVEALGLPYRYALEQRRERRSQPNDAERLSPVCPKKLVELNCLHYAGTRPFCVEHRLISLETVPDASVETFQEIAPGPWLIGRVPWSTAEHRISAEGADSLMAAGLDIDEGAPCLVIERRTWTADLPVTYARFIYAGVSHSLVARFEPS</sequence>
<evidence type="ECO:0000256" key="1">
    <source>
        <dbReference type="ARBA" id="ARBA00023015"/>
    </source>
</evidence>
<dbReference type="InterPro" id="IPR011663">
    <property type="entry name" value="UTRA"/>
</dbReference>
<dbReference type="Gene3D" id="1.10.10.10">
    <property type="entry name" value="Winged helix-like DNA-binding domain superfamily/Winged helix DNA-binding domain"/>
    <property type="match status" value="1"/>
</dbReference>
<dbReference type="PRINTS" id="PR00035">
    <property type="entry name" value="HTHGNTR"/>
</dbReference>
<dbReference type="SMART" id="SM00866">
    <property type="entry name" value="UTRA"/>
    <property type="match status" value="1"/>
</dbReference>
<dbReference type="InterPro" id="IPR000524">
    <property type="entry name" value="Tscrpt_reg_HTH_GntR"/>
</dbReference>
<dbReference type="FunFam" id="1.10.10.10:FF:000079">
    <property type="entry name" value="GntR family transcriptional regulator"/>
    <property type="match status" value="1"/>
</dbReference>
<keyword evidence="1" id="KW-0805">Transcription regulation</keyword>
<dbReference type="Gene3D" id="3.40.1410.10">
    <property type="entry name" value="Chorismate lyase-like"/>
    <property type="match status" value="1"/>
</dbReference>
<dbReference type="GO" id="GO:0045892">
    <property type="term" value="P:negative regulation of DNA-templated transcription"/>
    <property type="evidence" value="ECO:0007669"/>
    <property type="project" value="UniProtKB-UniRule"/>
</dbReference>
<dbReference type="NCBIfam" id="TIGR02018">
    <property type="entry name" value="his_ut_repres"/>
    <property type="match status" value="1"/>
</dbReference>
<evidence type="ECO:0000313" key="6">
    <source>
        <dbReference type="EMBL" id="RFC69157.1"/>
    </source>
</evidence>
<protein>
    <recommendedName>
        <fullName evidence="4">Histidine utilization repressor</fullName>
    </recommendedName>
</protein>
<dbReference type="CDD" id="cd07377">
    <property type="entry name" value="WHTH_GntR"/>
    <property type="match status" value="1"/>
</dbReference>
<keyword evidence="2" id="KW-0238">DNA-binding</keyword>
<dbReference type="Pfam" id="PF00392">
    <property type="entry name" value="GntR"/>
    <property type="match status" value="1"/>
</dbReference>
<dbReference type="GO" id="GO:0006547">
    <property type="term" value="P:L-histidine metabolic process"/>
    <property type="evidence" value="ECO:0007669"/>
    <property type="project" value="UniProtKB-UniRule"/>
</dbReference>
<dbReference type="InterPro" id="IPR010248">
    <property type="entry name" value="His_ut_repres"/>
</dbReference>
<evidence type="ECO:0000256" key="2">
    <source>
        <dbReference type="ARBA" id="ARBA00023125"/>
    </source>
</evidence>
<evidence type="ECO:0000256" key="4">
    <source>
        <dbReference type="NCBIfam" id="TIGR02018"/>
    </source>
</evidence>
<name>A0A371XIW6_9HYPH</name>
<dbReference type="GO" id="GO:0003700">
    <property type="term" value="F:DNA-binding transcription factor activity"/>
    <property type="evidence" value="ECO:0007669"/>
    <property type="project" value="UniProtKB-UniRule"/>
</dbReference>
<dbReference type="SUPFAM" id="SSF46785">
    <property type="entry name" value="Winged helix' DNA-binding domain"/>
    <property type="match status" value="1"/>
</dbReference>
<dbReference type="AlphaFoldDB" id="A0A371XIW6"/>
<dbReference type="InterPro" id="IPR050679">
    <property type="entry name" value="Bact_HTH_transcr_reg"/>
</dbReference>
<gene>
    <name evidence="6" type="primary">hutC</name>
    <name evidence="6" type="ORF">DY251_02630</name>
</gene>
<dbReference type="EMBL" id="QURN01000002">
    <property type="protein sequence ID" value="RFC69157.1"/>
    <property type="molecule type" value="Genomic_DNA"/>
</dbReference>
<dbReference type="SMART" id="SM00345">
    <property type="entry name" value="HTH_GNTR"/>
    <property type="match status" value="1"/>
</dbReference>
<dbReference type="Proteomes" id="UP000262379">
    <property type="component" value="Unassembled WGS sequence"/>
</dbReference>
<evidence type="ECO:0000259" key="5">
    <source>
        <dbReference type="PROSITE" id="PS50949"/>
    </source>
</evidence>
<dbReference type="InterPro" id="IPR028978">
    <property type="entry name" value="Chorismate_lyase_/UTRA_dom_sf"/>
</dbReference>
<keyword evidence="3" id="KW-0804">Transcription</keyword>
<comment type="caution">
    <text evidence="6">The sequence shown here is derived from an EMBL/GenBank/DDBJ whole genome shotgun (WGS) entry which is preliminary data.</text>
</comment>
<dbReference type="SUPFAM" id="SSF64288">
    <property type="entry name" value="Chorismate lyase-like"/>
    <property type="match status" value="1"/>
</dbReference>
<dbReference type="PROSITE" id="PS50949">
    <property type="entry name" value="HTH_GNTR"/>
    <property type="match status" value="1"/>
</dbReference>
<dbReference type="PANTHER" id="PTHR44846:SF16">
    <property type="entry name" value="TRANSCRIPTIONAL REGULATOR PHNF-RELATED"/>
    <property type="match status" value="1"/>
</dbReference>
<reference evidence="7" key="1">
    <citation type="submission" date="2018-08" db="EMBL/GenBank/DDBJ databases">
        <authorList>
            <person name="Im W.T."/>
        </authorList>
    </citation>
    <scope>NUCLEOTIDE SEQUENCE [LARGE SCALE GENOMIC DNA]</scope>
    <source>
        <strain evidence="7">LA-28</strain>
    </source>
</reference>
<evidence type="ECO:0000313" key="7">
    <source>
        <dbReference type="Proteomes" id="UP000262379"/>
    </source>
</evidence>
<dbReference type="Pfam" id="PF07702">
    <property type="entry name" value="UTRA"/>
    <property type="match status" value="1"/>
</dbReference>
<dbReference type="PANTHER" id="PTHR44846">
    <property type="entry name" value="MANNOSYL-D-GLYCERATE TRANSPORT/METABOLISM SYSTEM REPRESSOR MNGR-RELATED"/>
    <property type="match status" value="1"/>
</dbReference>
<dbReference type="InterPro" id="IPR036390">
    <property type="entry name" value="WH_DNA-bd_sf"/>
</dbReference>
<proteinExistence type="predicted"/>
<dbReference type="GO" id="GO:0003677">
    <property type="term" value="F:DNA binding"/>
    <property type="evidence" value="ECO:0007669"/>
    <property type="project" value="UniProtKB-UniRule"/>
</dbReference>
<evidence type="ECO:0000256" key="3">
    <source>
        <dbReference type="ARBA" id="ARBA00023163"/>
    </source>
</evidence>
<organism evidence="6 7">
    <name type="scientific">Mesorhizobium denitrificans</name>
    <dbReference type="NCBI Taxonomy" id="2294114"/>
    <lineage>
        <taxon>Bacteria</taxon>
        <taxon>Pseudomonadati</taxon>
        <taxon>Pseudomonadota</taxon>
        <taxon>Alphaproteobacteria</taxon>
        <taxon>Hyphomicrobiales</taxon>
        <taxon>Phyllobacteriaceae</taxon>
        <taxon>Mesorhizobium</taxon>
    </lineage>
</organism>
<dbReference type="RefSeq" id="WP_116622453.1">
    <property type="nucleotide sequence ID" value="NZ_QURN01000002.1"/>
</dbReference>
<accession>A0A371XIW6</accession>
<keyword evidence="7" id="KW-1185">Reference proteome</keyword>
<feature type="domain" description="HTH gntR-type" evidence="5">
    <location>
        <begin position="16"/>
        <end position="84"/>
    </location>
</feature>